<proteinExistence type="inferred from homology"/>
<dbReference type="GO" id="GO:0051537">
    <property type="term" value="F:2 iron, 2 sulfur cluster binding"/>
    <property type="evidence" value="ECO:0007669"/>
    <property type="project" value="UniProtKB-KW"/>
</dbReference>
<dbReference type="EMBL" id="PGXC01000041">
    <property type="protein sequence ID" value="PKK88587.1"/>
    <property type="molecule type" value="Genomic_DNA"/>
</dbReference>
<comment type="cofactor">
    <cofactor evidence="7">
        <name>[2Fe-2S] cluster</name>
        <dbReference type="ChEBI" id="CHEBI:190135"/>
    </cofactor>
    <text evidence="7">Binds 1 [2Fe-2S] cluster.</text>
</comment>
<dbReference type="Gene3D" id="3.40.30.10">
    <property type="entry name" value="Glutaredoxin"/>
    <property type="match status" value="1"/>
</dbReference>
<comment type="cofactor">
    <cofactor evidence="6">
        <name>[2Fe-2S] cluster</name>
        <dbReference type="ChEBI" id="CHEBI:190135"/>
    </cofactor>
</comment>
<evidence type="ECO:0000256" key="6">
    <source>
        <dbReference type="ARBA" id="ARBA00034078"/>
    </source>
</evidence>
<dbReference type="InterPro" id="IPR002023">
    <property type="entry name" value="NuoE-like"/>
</dbReference>
<evidence type="ECO:0000256" key="3">
    <source>
        <dbReference type="ARBA" id="ARBA00022723"/>
    </source>
</evidence>
<evidence type="ECO:0000256" key="2">
    <source>
        <dbReference type="ARBA" id="ARBA00022714"/>
    </source>
</evidence>
<dbReference type="GO" id="GO:0016491">
    <property type="term" value="F:oxidoreductase activity"/>
    <property type="evidence" value="ECO:0007669"/>
    <property type="project" value="InterPro"/>
</dbReference>
<evidence type="ECO:0000256" key="1">
    <source>
        <dbReference type="ARBA" id="ARBA00010643"/>
    </source>
</evidence>
<keyword evidence="4 7" id="KW-0408">Iron</keyword>
<dbReference type="Pfam" id="PF01257">
    <property type="entry name" value="2Fe-2S_thioredx"/>
    <property type="match status" value="1"/>
</dbReference>
<feature type="binding site" evidence="7">
    <location>
        <position position="126"/>
    </location>
    <ligand>
        <name>[2Fe-2S] cluster</name>
        <dbReference type="ChEBI" id="CHEBI:190135"/>
    </ligand>
</feature>
<evidence type="ECO:0000256" key="5">
    <source>
        <dbReference type="ARBA" id="ARBA00023014"/>
    </source>
</evidence>
<feature type="binding site" evidence="7">
    <location>
        <position position="122"/>
    </location>
    <ligand>
        <name>[2Fe-2S] cluster</name>
        <dbReference type="ChEBI" id="CHEBI:190135"/>
    </ligand>
</feature>
<accession>A0A2N1PJS6</accession>
<comment type="caution">
    <text evidence="8">The sequence shown here is derived from an EMBL/GenBank/DDBJ whole genome shotgun (WGS) entry which is preliminary data.</text>
</comment>
<dbReference type="Gene3D" id="1.10.10.1590">
    <property type="entry name" value="NADH-quinone oxidoreductase subunit E"/>
    <property type="match status" value="1"/>
</dbReference>
<dbReference type="SUPFAM" id="SSF52833">
    <property type="entry name" value="Thioredoxin-like"/>
    <property type="match status" value="1"/>
</dbReference>
<feature type="binding site" evidence="7">
    <location>
        <position position="81"/>
    </location>
    <ligand>
        <name>[2Fe-2S] cluster</name>
        <dbReference type="ChEBI" id="CHEBI:190135"/>
    </ligand>
</feature>
<keyword evidence="2 7" id="KW-0001">2Fe-2S</keyword>
<dbReference type="AlphaFoldDB" id="A0A2N1PJS6"/>
<dbReference type="InterPro" id="IPR042128">
    <property type="entry name" value="NuoE_dom"/>
</dbReference>
<dbReference type="GO" id="GO:0046872">
    <property type="term" value="F:metal ion binding"/>
    <property type="evidence" value="ECO:0007669"/>
    <property type="project" value="UniProtKB-KW"/>
</dbReference>
<gene>
    <name evidence="8" type="ORF">CVV64_18225</name>
</gene>
<dbReference type="InterPro" id="IPR036249">
    <property type="entry name" value="Thioredoxin-like_sf"/>
</dbReference>
<dbReference type="PANTHER" id="PTHR43342:SF1">
    <property type="entry name" value="BIFURCATING [FEFE] HYDROGENASE GAMMA SUBUNIT"/>
    <property type="match status" value="1"/>
</dbReference>
<keyword evidence="5 7" id="KW-0411">Iron-sulfur</keyword>
<dbReference type="PANTHER" id="PTHR43342">
    <property type="entry name" value="NADH-QUINONE OXIDOREDUCTASE, E SUBUNIT"/>
    <property type="match status" value="1"/>
</dbReference>
<protein>
    <submittedName>
        <fullName evidence="8">NADH-quinone oxidoreductase subunit NuoE</fullName>
    </submittedName>
</protein>
<dbReference type="PIRSF" id="PIRSF000216">
    <property type="entry name" value="NADH_DH_24kDa"/>
    <property type="match status" value="1"/>
</dbReference>
<evidence type="ECO:0000313" key="9">
    <source>
        <dbReference type="Proteomes" id="UP000233256"/>
    </source>
</evidence>
<comment type="similarity">
    <text evidence="1">Belongs to the complex I 24 kDa subunit family.</text>
</comment>
<organism evidence="8 9">
    <name type="scientific">Candidatus Wallbacteria bacterium HGW-Wallbacteria-1</name>
    <dbReference type="NCBI Taxonomy" id="2013854"/>
    <lineage>
        <taxon>Bacteria</taxon>
        <taxon>Candidatus Walliibacteriota</taxon>
    </lineage>
</organism>
<evidence type="ECO:0000256" key="7">
    <source>
        <dbReference type="PIRSR" id="PIRSR000216-1"/>
    </source>
</evidence>
<evidence type="ECO:0000256" key="4">
    <source>
        <dbReference type="ARBA" id="ARBA00023004"/>
    </source>
</evidence>
<dbReference type="InterPro" id="IPR028431">
    <property type="entry name" value="NADP_DH_HndA-like"/>
</dbReference>
<dbReference type="Proteomes" id="UP000233256">
    <property type="component" value="Unassembled WGS sequence"/>
</dbReference>
<dbReference type="InterPro" id="IPR041921">
    <property type="entry name" value="NuoE_N"/>
</dbReference>
<dbReference type="CDD" id="cd03064">
    <property type="entry name" value="TRX_Fd_NuoE"/>
    <property type="match status" value="1"/>
</dbReference>
<feature type="binding site" evidence="7">
    <location>
        <position position="86"/>
    </location>
    <ligand>
        <name>[2Fe-2S] cluster</name>
        <dbReference type="ChEBI" id="CHEBI:190135"/>
    </ligand>
</feature>
<sequence length="158" mass="17764">MHPYVSHQSRVDQIVSRHAKIQGGLIPCLHELQEEYGWLSEDLVSAAAKAFNISEGEVYSVASFYTFLTTEKKGKYVIRICGSINCHLAEKELILETLVNELGIEPGETTECGLFTLESTSCIGLCDQAPAMMINEDRYGRLTPSKVFDIINSYRERR</sequence>
<name>A0A2N1PJS6_9BACT</name>
<reference evidence="8 9" key="1">
    <citation type="journal article" date="2017" name="ISME J.">
        <title>Potential for microbial H2 and metal transformations associated with novel bacteria and archaea in deep terrestrial subsurface sediments.</title>
        <authorList>
            <person name="Hernsdorf A.W."/>
            <person name="Amano Y."/>
            <person name="Miyakawa K."/>
            <person name="Ise K."/>
            <person name="Suzuki Y."/>
            <person name="Anantharaman K."/>
            <person name="Probst A."/>
            <person name="Burstein D."/>
            <person name="Thomas B.C."/>
            <person name="Banfield J.F."/>
        </authorList>
    </citation>
    <scope>NUCLEOTIDE SEQUENCE [LARGE SCALE GENOMIC DNA]</scope>
    <source>
        <strain evidence="8">HGW-Wallbacteria-1</strain>
    </source>
</reference>
<evidence type="ECO:0000313" key="8">
    <source>
        <dbReference type="EMBL" id="PKK88587.1"/>
    </source>
</evidence>
<keyword evidence="3 7" id="KW-0479">Metal-binding</keyword>
<dbReference type="NCBIfam" id="NF005722">
    <property type="entry name" value="PRK07539.1-2"/>
    <property type="match status" value="1"/>
</dbReference>